<proteinExistence type="predicted"/>
<gene>
    <name evidence="2" type="ORF">FSB_LOCUS22357</name>
</gene>
<dbReference type="CDD" id="cd06222">
    <property type="entry name" value="RNase_H_like"/>
    <property type="match status" value="1"/>
</dbReference>
<dbReference type="InterPro" id="IPR052929">
    <property type="entry name" value="RNase_H-like_EbsB-rel"/>
</dbReference>
<dbReference type="SUPFAM" id="SSF53098">
    <property type="entry name" value="Ribonuclease H-like"/>
    <property type="match status" value="1"/>
</dbReference>
<evidence type="ECO:0000313" key="2">
    <source>
        <dbReference type="EMBL" id="SPC94475.1"/>
    </source>
</evidence>
<organism evidence="2">
    <name type="scientific">Fagus sylvatica</name>
    <name type="common">Beechnut</name>
    <dbReference type="NCBI Taxonomy" id="28930"/>
    <lineage>
        <taxon>Eukaryota</taxon>
        <taxon>Viridiplantae</taxon>
        <taxon>Streptophyta</taxon>
        <taxon>Embryophyta</taxon>
        <taxon>Tracheophyta</taxon>
        <taxon>Spermatophyta</taxon>
        <taxon>Magnoliopsida</taxon>
        <taxon>eudicotyledons</taxon>
        <taxon>Gunneridae</taxon>
        <taxon>Pentapetalae</taxon>
        <taxon>rosids</taxon>
        <taxon>fabids</taxon>
        <taxon>Fagales</taxon>
        <taxon>Fagaceae</taxon>
        <taxon>Fagus</taxon>
    </lineage>
</organism>
<dbReference type="Gene3D" id="3.30.420.10">
    <property type="entry name" value="Ribonuclease H-like superfamily/Ribonuclease H"/>
    <property type="match status" value="1"/>
</dbReference>
<dbReference type="PANTHER" id="PTHR47074">
    <property type="entry name" value="BNAC02G40300D PROTEIN"/>
    <property type="match status" value="1"/>
</dbReference>
<dbReference type="InterPro" id="IPR002156">
    <property type="entry name" value="RNaseH_domain"/>
</dbReference>
<dbReference type="InterPro" id="IPR012337">
    <property type="entry name" value="RNaseH-like_sf"/>
</dbReference>
<dbReference type="EMBL" id="OIVN01001480">
    <property type="protein sequence ID" value="SPC94475.1"/>
    <property type="molecule type" value="Genomic_DNA"/>
</dbReference>
<protein>
    <recommendedName>
        <fullName evidence="1">RNase H type-1 domain-containing protein</fullName>
    </recommendedName>
</protein>
<dbReference type="PANTHER" id="PTHR47074:SF11">
    <property type="entry name" value="REVERSE TRANSCRIPTASE-LIKE PROTEIN"/>
    <property type="match status" value="1"/>
</dbReference>
<reference evidence="2" key="1">
    <citation type="submission" date="2018-02" db="EMBL/GenBank/DDBJ databases">
        <authorList>
            <person name="Cohen D.B."/>
            <person name="Kent A.D."/>
        </authorList>
    </citation>
    <scope>NUCLEOTIDE SEQUENCE</scope>
</reference>
<evidence type="ECO:0000259" key="1">
    <source>
        <dbReference type="Pfam" id="PF13456"/>
    </source>
</evidence>
<accession>A0A2N9G4T7</accession>
<dbReference type="InterPro" id="IPR044730">
    <property type="entry name" value="RNase_H-like_dom_plant"/>
</dbReference>
<feature type="domain" description="RNase H type-1" evidence="1">
    <location>
        <begin position="60"/>
        <end position="178"/>
    </location>
</feature>
<dbReference type="AlphaFoldDB" id="A0A2N9G4T7"/>
<dbReference type="InterPro" id="IPR036397">
    <property type="entry name" value="RNaseH_sf"/>
</dbReference>
<dbReference type="GO" id="GO:0004523">
    <property type="term" value="F:RNA-DNA hybrid ribonuclease activity"/>
    <property type="evidence" value="ECO:0007669"/>
    <property type="project" value="InterPro"/>
</dbReference>
<name>A0A2N9G4T7_FAGSY</name>
<sequence>MGDKHYGSKPTEIEPSTIHGIDLARNWLEEFAWAQEDEKMIVPTVNTKWLCPPTGVIKFNVDVAFSNAYATVDVVDRNASGEVLNAWAKEYVCNDPLQVETYAVLWALYLAKDDHHRRIIVEGDAKLCFDVIHDESSAPWVISPLIGNICNVSKDFISCKFQWVKRDANVVAHAMAKIASFIKNSLYCNFSSLPKPVLEEWRKDIMLLSIF</sequence>
<dbReference type="GO" id="GO:0003676">
    <property type="term" value="F:nucleic acid binding"/>
    <property type="evidence" value="ECO:0007669"/>
    <property type="project" value="InterPro"/>
</dbReference>
<dbReference type="Pfam" id="PF13456">
    <property type="entry name" value="RVT_3"/>
    <property type="match status" value="1"/>
</dbReference>